<organism evidence="1">
    <name type="scientific">Rhizophora mucronata</name>
    <name type="common">Asiatic mangrove</name>
    <dbReference type="NCBI Taxonomy" id="61149"/>
    <lineage>
        <taxon>Eukaryota</taxon>
        <taxon>Viridiplantae</taxon>
        <taxon>Streptophyta</taxon>
        <taxon>Embryophyta</taxon>
        <taxon>Tracheophyta</taxon>
        <taxon>Spermatophyta</taxon>
        <taxon>Magnoliopsida</taxon>
        <taxon>eudicotyledons</taxon>
        <taxon>Gunneridae</taxon>
        <taxon>Pentapetalae</taxon>
        <taxon>rosids</taxon>
        <taxon>fabids</taxon>
        <taxon>Malpighiales</taxon>
        <taxon>Rhizophoraceae</taxon>
        <taxon>Rhizophora</taxon>
    </lineage>
</organism>
<protein>
    <submittedName>
        <fullName evidence="1">Uncharacterized protein</fullName>
    </submittedName>
</protein>
<dbReference type="AlphaFoldDB" id="A0A2P2P2Q1"/>
<name>A0A2P2P2Q1_RHIMU</name>
<accession>A0A2P2P2Q1</accession>
<dbReference type="EMBL" id="GGEC01068506">
    <property type="protein sequence ID" value="MBX48990.1"/>
    <property type="molecule type" value="Transcribed_RNA"/>
</dbReference>
<evidence type="ECO:0000313" key="1">
    <source>
        <dbReference type="EMBL" id="MBX48990.1"/>
    </source>
</evidence>
<sequence length="34" mass="4044">MLEIFRCYTMLIKICLRAFNCILLLKNPNILDTL</sequence>
<reference evidence="1" key="1">
    <citation type="submission" date="2018-02" db="EMBL/GenBank/DDBJ databases">
        <title>Rhizophora mucronata_Transcriptome.</title>
        <authorList>
            <person name="Meera S.P."/>
            <person name="Sreeshan A."/>
            <person name="Augustine A."/>
        </authorList>
    </citation>
    <scope>NUCLEOTIDE SEQUENCE</scope>
    <source>
        <tissue evidence="1">Leaf</tissue>
    </source>
</reference>
<proteinExistence type="predicted"/>